<name>A0A380EML7_STAAU</name>
<reference evidence="2 3" key="1">
    <citation type="submission" date="2018-06" db="EMBL/GenBank/DDBJ databases">
        <authorList>
            <consortium name="Pathogen Informatics"/>
            <person name="Doyle S."/>
        </authorList>
    </citation>
    <scope>NUCLEOTIDE SEQUENCE [LARGE SCALE GENOMIC DNA]</scope>
    <source>
        <strain evidence="2 3">NCTC10702</strain>
    </source>
</reference>
<keyword evidence="1" id="KW-0472">Membrane</keyword>
<feature type="transmembrane region" description="Helical" evidence="1">
    <location>
        <begin position="5"/>
        <end position="24"/>
    </location>
</feature>
<evidence type="ECO:0000256" key="1">
    <source>
        <dbReference type="SAM" id="Phobius"/>
    </source>
</evidence>
<dbReference type="AlphaFoldDB" id="A0A380EML7"/>
<keyword evidence="1" id="KW-1133">Transmembrane helix</keyword>
<sequence length="59" mass="6941">MTRLWASLLTVIIYILSQFLPLLIVKKLPFVQYSGIELTKAVIYIQLVLFFKSPPRRLF</sequence>
<evidence type="ECO:0000313" key="3">
    <source>
        <dbReference type="Proteomes" id="UP000254116"/>
    </source>
</evidence>
<proteinExistence type="predicted"/>
<organism evidence="2 3">
    <name type="scientific">Staphylococcus aureus</name>
    <dbReference type="NCBI Taxonomy" id="1280"/>
    <lineage>
        <taxon>Bacteria</taxon>
        <taxon>Bacillati</taxon>
        <taxon>Bacillota</taxon>
        <taxon>Bacilli</taxon>
        <taxon>Bacillales</taxon>
        <taxon>Staphylococcaceae</taxon>
        <taxon>Staphylococcus</taxon>
    </lineage>
</organism>
<dbReference type="Proteomes" id="UP000254116">
    <property type="component" value="Unassembled WGS sequence"/>
</dbReference>
<protein>
    <submittedName>
        <fullName evidence="2">Abortive infection protein</fullName>
    </submittedName>
</protein>
<accession>A0A380EML7</accession>
<keyword evidence="1" id="KW-0812">Transmembrane</keyword>
<evidence type="ECO:0000313" key="2">
    <source>
        <dbReference type="EMBL" id="SUL37223.1"/>
    </source>
</evidence>
<feature type="transmembrane region" description="Helical" evidence="1">
    <location>
        <begin position="30"/>
        <end position="51"/>
    </location>
</feature>
<dbReference type="EMBL" id="UHBY01000003">
    <property type="protein sequence ID" value="SUL37223.1"/>
    <property type="molecule type" value="Genomic_DNA"/>
</dbReference>
<gene>
    <name evidence="2" type="ORF">NCTC10702_03220</name>
</gene>